<evidence type="ECO:0008006" key="4">
    <source>
        <dbReference type="Google" id="ProtNLM"/>
    </source>
</evidence>
<dbReference type="EMBL" id="CP143423">
    <property type="protein sequence ID" value="WVX49692.1"/>
    <property type="molecule type" value="Genomic_DNA"/>
</dbReference>
<keyword evidence="1" id="KW-0732">Signal</keyword>
<name>A0ABZ2BX02_9RHOB</name>
<dbReference type="Gene3D" id="1.25.40.10">
    <property type="entry name" value="Tetratricopeptide repeat domain"/>
    <property type="match status" value="1"/>
</dbReference>
<feature type="signal peptide" evidence="1">
    <location>
        <begin position="1"/>
        <end position="18"/>
    </location>
</feature>
<dbReference type="RefSeq" id="WP_187431252.1">
    <property type="nucleotide sequence ID" value="NZ_CP143423.1"/>
</dbReference>
<reference evidence="2 3" key="1">
    <citation type="submission" date="2015-07" db="EMBL/GenBank/DDBJ databases">
        <authorList>
            <person name="Voget S."/>
            <person name="Dogs M."/>
            <person name="Brinkhoff T.H."/>
            <person name="Daniel R."/>
        </authorList>
    </citation>
    <scope>NUCLEOTIDE SEQUENCE [LARGE SCALE GENOMIC DNA]</scope>
    <source>
        <strain evidence="2 3">B14</strain>
    </source>
</reference>
<dbReference type="SUPFAM" id="SSF48452">
    <property type="entry name" value="TPR-like"/>
    <property type="match status" value="1"/>
</dbReference>
<proteinExistence type="predicted"/>
<protein>
    <recommendedName>
        <fullName evidence="4">Tetratricopeptide repeat protein</fullName>
    </recommendedName>
</protein>
<evidence type="ECO:0000313" key="2">
    <source>
        <dbReference type="EMBL" id="WVX49692.1"/>
    </source>
</evidence>
<accession>A0ABZ2BX02</accession>
<organism evidence="2 3">
    <name type="scientific">Roseobacter fucihabitans</name>
    <dbReference type="NCBI Taxonomy" id="1537242"/>
    <lineage>
        <taxon>Bacteria</taxon>
        <taxon>Pseudomonadati</taxon>
        <taxon>Pseudomonadota</taxon>
        <taxon>Alphaproteobacteria</taxon>
        <taxon>Rhodobacterales</taxon>
        <taxon>Roseobacteraceae</taxon>
        <taxon>Roseobacter</taxon>
    </lineage>
</organism>
<evidence type="ECO:0000256" key="1">
    <source>
        <dbReference type="SAM" id="SignalP"/>
    </source>
</evidence>
<reference evidence="3" key="2">
    <citation type="submission" date="2024-01" db="EMBL/GenBank/DDBJ databases">
        <title>Roseobacter fucihabitans sp. nov., isolated from the brown alga Fucus spiralis.</title>
        <authorList>
            <person name="Hahnke S."/>
            <person name="Berger M."/>
            <person name="Schlingloff A."/>
            <person name="Athale I."/>
            <person name="Neumann-Schaal M."/>
            <person name="Adenaya A."/>
            <person name="Poehlein A."/>
            <person name="Daniel R."/>
            <person name="Pertersen J."/>
            <person name="Brinkhoff T."/>
        </authorList>
    </citation>
    <scope>NUCLEOTIDE SEQUENCE [LARGE SCALE GENOMIC DNA]</scope>
    <source>
        <strain evidence="3">B14</strain>
    </source>
</reference>
<keyword evidence="3" id="KW-1185">Reference proteome</keyword>
<dbReference type="Proteomes" id="UP001318682">
    <property type="component" value="Chromosome"/>
</dbReference>
<sequence>MMRIALGAALLFPTTLLAAGGGNDEPPIKPAISCEGAQVFDERIRRCVDSKESSLERDQLYQTVRQLAYAGRYEDAQVVLSAMAADDPGRLTYMGFTHRKLGNVALGNTYYERAIAQDPANILARSYMGQGFVASGDIEAAKVQLRAIRAHGGTGSWSETSLRKAIATGATYSY</sequence>
<dbReference type="InterPro" id="IPR011990">
    <property type="entry name" value="TPR-like_helical_dom_sf"/>
</dbReference>
<gene>
    <name evidence="2" type="ORF">ROLI_027870</name>
</gene>
<evidence type="ECO:0000313" key="3">
    <source>
        <dbReference type="Proteomes" id="UP001318682"/>
    </source>
</evidence>
<feature type="chain" id="PRO_5046999879" description="Tetratricopeptide repeat protein" evidence="1">
    <location>
        <begin position="19"/>
        <end position="174"/>
    </location>
</feature>